<dbReference type="Proteomes" id="UP000028135">
    <property type="component" value="Unassembled WGS sequence"/>
</dbReference>
<dbReference type="AlphaFoldDB" id="A0A8E0WV87"/>
<name>A0A8E0WV87_9SPHN</name>
<organism evidence="1 2">
    <name type="scientific">Sphingobium indicum F2</name>
    <dbReference type="NCBI Taxonomy" id="1450518"/>
    <lineage>
        <taxon>Bacteria</taxon>
        <taxon>Pseudomonadati</taxon>
        <taxon>Pseudomonadota</taxon>
        <taxon>Alphaproteobacteria</taxon>
        <taxon>Sphingomonadales</taxon>
        <taxon>Sphingomonadaceae</taxon>
        <taxon>Sphingobium</taxon>
    </lineage>
</organism>
<protein>
    <submittedName>
        <fullName evidence="1">Uncharacterized protein</fullName>
    </submittedName>
</protein>
<accession>A0A8E0WV87</accession>
<dbReference type="RefSeq" id="WP_020820553.1">
    <property type="nucleotide sequence ID" value="NZ_JANF02000004.1"/>
</dbReference>
<sequence length="71" mass="8352">MVVSVTERLVAQEEGVQLWHRSHTEKPYFIRSLRIRETWQVPTYMEAIKIYEIEVAQSRGCAIVQKKLGSF</sequence>
<evidence type="ECO:0000313" key="1">
    <source>
        <dbReference type="EMBL" id="KER38021.1"/>
    </source>
</evidence>
<comment type="caution">
    <text evidence="1">The sequence shown here is derived from an EMBL/GenBank/DDBJ whole genome shotgun (WGS) entry which is preliminary data.</text>
</comment>
<dbReference type="EMBL" id="JANF02000004">
    <property type="protein sequence ID" value="KER38021.1"/>
    <property type="molecule type" value="Genomic_DNA"/>
</dbReference>
<evidence type="ECO:0000313" key="2">
    <source>
        <dbReference type="Proteomes" id="UP000028135"/>
    </source>
</evidence>
<gene>
    <name evidence="1" type="ORF">AL00_01440</name>
</gene>
<reference evidence="1 2" key="1">
    <citation type="submission" date="2014-05" db="EMBL/GenBank/DDBJ databases">
        <title>Genome Announcement of Sphingobium lucknowense F2.</title>
        <authorList>
            <person name="Lal R."/>
            <person name="Negi V."/>
            <person name="Lata P."/>
            <person name="Sangwan N."/>
            <person name="Gupta S.K."/>
            <person name="Rao D.L.N."/>
            <person name="Das S."/>
        </authorList>
    </citation>
    <scope>NUCLEOTIDE SEQUENCE [LARGE SCALE GENOMIC DNA]</scope>
    <source>
        <strain evidence="1 2">F2</strain>
    </source>
</reference>
<proteinExistence type="predicted"/>